<evidence type="ECO:0000313" key="5">
    <source>
        <dbReference type="EMBL" id="KAE9238722.1"/>
    </source>
</evidence>
<evidence type="ECO:0000313" key="2">
    <source>
        <dbReference type="EMBL" id="KAE9031509.1"/>
    </source>
</evidence>
<evidence type="ECO:0000313" key="7">
    <source>
        <dbReference type="EMBL" id="KAE9330952.1"/>
    </source>
</evidence>
<evidence type="ECO:0000313" key="13">
    <source>
        <dbReference type="Proteomes" id="UP000441208"/>
    </source>
</evidence>
<evidence type="ECO:0000313" key="6">
    <source>
        <dbReference type="EMBL" id="KAE9258478.1"/>
    </source>
</evidence>
<evidence type="ECO:0000313" key="12">
    <source>
        <dbReference type="Proteomes" id="UP000440732"/>
    </source>
</evidence>
<evidence type="ECO:0000313" key="1">
    <source>
        <dbReference type="EMBL" id="KAE8950391.1"/>
    </source>
</evidence>
<sequence length="89" mass="9656">MRSKAAAGSLFLMEDSDSVWAAPLPSQGAGTQPGFSPHYYAEGHWPGPASHWSKFEAKLGPRPKTRGSCDGLLGLVYWPCSIFSANFRK</sequence>
<dbReference type="EMBL" id="QXFW01000002">
    <property type="protein sequence ID" value="KAE9031509.1"/>
    <property type="molecule type" value="Genomic_DNA"/>
</dbReference>
<organism evidence="2 14">
    <name type="scientific">Phytophthora fragariae</name>
    <dbReference type="NCBI Taxonomy" id="53985"/>
    <lineage>
        <taxon>Eukaryota</taxon>
        <taxon>Sar</taxon>
        <taxon>Stramenopiles</taxon>
        <taxon>Oomycota</taxon>
        <taxon>Peronosporomycetes</taxon>
        <taxon>Peronosporales</taxon>
        <taxon>Peronosporaceae</taxon>
        <taxon>Phytophthora</taxon>
    </lineage>
</organism>
<evidence type="ECO:0000313" key="3">
    <source>
        <dbReference type="EMBL" id="KAE9141716.1"/>
    </source>
</evidence>
<dbReference type="EMBL" id="QXFZ01000001">
    <property type="protein sequence ID" value="KAE9141716.1"/>
    <property type="molecule type" value="Genomic_DNA"/>
</dbReference>
<name>A0A6A3MGB6_9STRA</name>
<protein>
    <submittedName>
        <fullName evidence="2">Uncharacterized protein</fullName>
    </submittedName>
</protein>
<dbReference type="EMBL" id="QXGE01000002">
    <property type="protein sequence ID" value="KAE9330952.1"/>
    <property type="molecule type" value="Genomic_DNA"/>
</dbReference>
<dbReference type="Proteomes" id="UP000441208">
    <property type="component" value="Unassembled WGS sequence"/>
</dbReference>
<dbReference type="EMBL" id="QXGF01000002">
    <property type="protein sequence ID" value="KAE8950391.1"/>
    <property type="molecule type" value="Genomic_DNA"/>
</dbReference>
<dbReference type="EMBL" id="QXGA01000002">
    <property type="protein sequence ID" value="KAE9156029.1"/>
    <property type="molecule type" value="Genomic_DNA"/>
</dbReference>
<evidence type="ECO:0000313" key="8">
    <source>
        <dbReference type="Proteomes" id="UP000429523"/>
    </source>
</evidence>
<dbReference type="Proteomes" id="UP000429523">
    <property type="component" value="Unassembled WGS sequence"/>
</dbReference>
<evidence type="ECO:0000313" key="11">
    <source>
        <dbReference type="Proteomes" id="UP000440367"/>
    </source>
</evidence>
<keyword evidence="9" id="KW-1185">Reference proteome</keyword>
<dbReference type="Proteomes" id="UP000460718">
    <property type="component" value="Unassembled WGS sequence"/>
</dbReference>
<dbReference type="EMBL" id="QXGD01000002">
    <property type="protein sequence ID" value="KAE9258478.1"/>
    <property type="molecule type" value="Genomic_DNA"/>
</dbReference>
<evidence type="ECO:0000313" key="14">
    <source>
        <dbReference type="Proteomes" id="UP000460718"/>
    </source>
</evidence>
<dbReference type="AlphaFoldDB" id="A0A6A3MGB6"/>
<dbReference type="Proteomes" id="UP000437068">
    <property type="component" value="Unassembled WGS sequence"/>
</dbReference>
<reference evidence="2 14" key="1">
    <citation type="submission" date="2018-09" db="EMBL/GenBank/DDBJ databases">
        <title>Genomic investigation of the strawberry pathogen Phytophthora fragariae indicates pathogenicity is determined by transcriptional variation in three key races.</title>
        <authorList>
            <person name="Adams T.M."/>
            <person name="Armitage A.D."/>
            <person name="Sobczyk M.K."/>
            <person name="Bates H.J."/>
            <person name="Dunwell J.M."/>
            <person name="Nellist C.F."/>
            <person name="Harrison R.J."/>
        </authorList>
    </citation>
    <scope>NUCLEOTIDE SEQUENCE [LARGE SCALE GENOMIC DNA]</scope>
    <source>
        <strain evidence="7 10">A4</strain>
        <strain evidence="6 11">BC-1</strain>
        <strain evidence="5 9">NOV-27</strain>
        <strain evidence="4 12">NOV-5</strain>
        <strain evidence="3 13">NOV-71</strain>
        <strain evidence="1 8">NOV-9</strain>
        <strain evidence="2 14">SCRP245</strain>
    </source>
</reference>
<dbReference type="Proteomes" id="UP000440732">
    <property type="component" value="Unassembled WGS sequence"/>
</dbReference>
<evidence type="ECO:0000313" key="10">
    <source>
        <dbReference type="Proteomes" id="UP000437068"/>
    </source>
</evidence>
<evidence type="ECO:0000313" key="9">
    <source>
        <dbReference type="Proteomes" id="UP000433483"/>
    </source>
</evidence>
<gene>
    <name evidence="7" type="ORF">PF001_g124</name>
    <name evidence="6" type="ORF">PF002_g116</name>
    <name evidence="5" type="ORF">PF005_g120</name>
    <name evidence="4" type="ORF">PF006_g119</name>
    <name evidence="3" type="ORF">PF007_g56</name>
    <name evidence="1" type="ORF">PF009_g120</name>
    <name evidence="2" type="ORF">PF011_g111</name>
</gene>
<evidence type="ECO:0000313" key="4">
    <source>
        <dbReference type="EMBL" id="KAE9156029.1"/>
    </source>
</evidence>
<accession>A0A6A3MGB6</accession>
<comment type="caution">
    <text evidence="2">The sequence shown here is derived from an EMBL/GenBank/DDBJ whole genome shotgun (WGS) entry which is preliminary data.</text>
</comment>
<dbReference type="Proteomes" id="UP000440367">
    <property type="component" value="Unassembled WGS sequence"/>
</dbReference>
<dbReference type="Proteomes" id="UP000433483">
    <property type="component" value="Unassembled WGS sequence"/>
</dbReference>
<proteinExistence type="predicted"/>
<dbReference type="EMBL" id="QXGB01000002">
    <property type="protein sequence ID" value="KAE9238722.1"/>
    <property type="molecule type" value="Genomic_DNA"/>
</dbReference>